<keyword evidence="2" id="KW-0378">Hydrolase</keyword>
<dbReference type="SUPFAM" id="SSF52540">
    <property type="entry name" value="P-loop containing nucleoside triphosphate hydrolases"/>
    <property type="match status" value="1"/>
</dbReference>
<evidence type="ECO:0000256" key="4">
    <source>
        <dbReference type="ARBA" id="ARBA00022840"/>
    </source>
</evidence>
<evidence type="ECO:0000259" key="5">
    <source>
        <dbReference type="PROSITE" id="PS51206"/>
    </source>
</evidence>
<dbReference type="Pfam" id="PF19263">
    <property type="entry name" value="DUF5906"/>
    <property type="match status" value="1"/>
</dbReference>
<dbReference type="GO" id="GO:0005524">
    <property type="term" value="F:ATP binding"/>
    <property type="evidence" value="ECO:0007669"/>
    <property type="project" value="UniProtKB-KW"/>
</dbReference>
<comment type="caution">
    <text evidence="6">The sequence shown here is derived from an EMBL/GenBank/DDBJ whole genome shotgun (WGS) entry which is preliminary data.</text>
</comment>
<dbReference type="Gene3D" id="3.40.50.300">
    <property type="entry name" value="P-loop containing nucleotide triphosphate hydrolases"/>
    <property type="match status" value="1"/>
</dbReference>
<keyword evidence="1" id="KW-0547">Nucleotide-binding</keyword>
<reference evidence="6 7" key="1">
    <citation type="submission" date="2017-06" db="EMBL/GenBank/DDBJ databases">
        <title>Genome sequencing of Fusobacterium nucleatum subsp. polymorphum KCOM 1232 (=ChDC F37).</title>
        <authorList>
            <person name="Kook J.-K."/>
            <person name="Park S.-N."/>
            <person name="Lim Y.K."/>
            <person name="Roh H."/>
        </authorList>
    </citation>
    <scope>NUCLEOTIDE SEQUENCE [LARGE SCALE GENOMIC DNA]</scope>
    <source>
        <strain evidence="7">KCOM 1232 ( ChDC F37)</strain>
    </source>
</reference>
<dbReference type="InterPro" id="IPR004968">
    <property type="entry name" value="DNA_primase/NTPase_C"/>
</dbReference>
<dbReference type="SUPFAM" id="SSF56747">
    <property type="entry name" value="Prim-pol domain"/>
    <property type="match status" value="1"/>
</dbReference>
<dbReference type="RefSeq" id="WP_098703023.1">
    <property type="nucleotide sequence ID" value="NZ_NJGI01000004.1"/>
</dbReference>
<proteinExistence type="predicted"/>
<accession>A0A2B7YJF1</accession>
<dbReference type="InterPro" id="IPR027417">
    <property type="entry name" value="P-loop_NTPase"/>
</dbReference>
<dbReference type="PANTHER" id="PTHR35372:SF2">
    <property type="entry name" value="SF3 HELICASE DOMAIN-CONTAINING PROTEIN"/>
    <property type="match status" value="1"/>
</dbReference>
<dbReference type="GO" id="GO:0004386">
    <property type="term" value="F:helicase activity"/>
    <property type="evidence" value="ECO:0007669"/>
    <property type="project" value="UniProtKB-KW"/>
</dbReference>
<dbReference type="InterPro" id="IPR014818">
    <property type="entry name" value="Phage/plasmid_primase_P4_C"/>
</dbReference>
<keyword evidence="3" id="KW-0347">Helicase</keyword>
<dbReference type="InterPro" id="IPR014015">
    <property type="entry name" value="Helicase_SF3_DNA-vir"/>
</dbReference>
<evidence type="ECO:0000256" key="1">
    <source>
        <dbReference type="ARBA" id="ARBA00022741"/>
    </source>
</evidence>
<dbReference type="Pfam" id="PF03288">
    <property type="entry name" value="Pox_D5"/>
    <property type="match status" value="1"/>
</dbReference>
<dbReference type="PROSITE" id="PS51206">
    <property type="entry name" value="SF3_HELICASE_1"/>
    <property type="match status" value="1"/>
</dbReference>
<dbReference type="InterPro" id="IPR036388">
    <property type="entry name" value="WH-like_DNA-bd_sf"/>
</dbReference>
<keyword evidence="4" id="KW-0067">ATP-binding</keyword>
<dbReference type="PANTHER" id="PTHR35372">
    <property type="entry name" value="ATP BINDING PROTEIN-RELATED"/>
    <property type="match status" value="1"/>
</dbReference>
<dbReference type="Gene3D" id="1.10.10.10">
    <property type="entry name" value="Winged helix-like DNA-binding domain superfamily/Winged helix DNA-binding domain"/>
    <property type="match status" value="1"/>
</dbReference>
<dbReference type="CDD" id="cd00525">
    <property type="entry name" value="AE_Prim_S_like"/>
    <property type="match status" value="1"/>
</dbReference>
<dbReference type="Proteomes" id="UP000222862">
    <property type="component" value="Unassembled WGS sequence"/>
</dbReference>
<evidence type="ECO:0000313" key="6">
    <source>
        <dbReference type="EMBL" id="PGH20978.1"/>
    </source>
</evidence>
<dbReference type="AlphaFoldDB" id="A0A2B7YJF1"/>
<evidence type="ECO:0000256" key="2">
    <source>
        <dbReference type="ARBA" id="ARBA00022801"/>
    </source>
</evidence>
<sequence length="681" mass="79153">MKFEKVFRGFYKSKGDKGKVPILKYKTDEQLKDFNKKIVSYDEANKQFDSFVGYLDDGYILIDLDNKDDKGNYDINKSESKKLIEILNNLGINTPVVETPHGHHFYFKCNNKNLTSVSGVYSLIGLKVDYKLGSKYGCACMKALGEVRPIINDTGEVAELPAFLLNNKILNNTLKELEDIKASTGGRNSFISKYKYQLLKNGYDELITYQVLEIINNYIFDEPLPMKELTTLMRQEHIEASQDTTGTKEDSFLYFTDSGKLKVHTRKMAEKMINDYSIIKIDNYLFSYTGTYYKRCMVEDIERAIFRLHKDITSNELKEVLKKIQLGTEIKKENLSYIALNNGIFNLDSLELEPHSKDKITTVYMDIDYIDDVDIITGEPSSLPIKNYILELVQNDFKLFTVICEFLGQALYRKNNIIQKCLIIKGDRSNGKSKFLQILTRFFGTENVSTLDLKRFENRFDLFGIVGKMVNIGDDISGQYIGENSNIKKVITSEMLPIEQKGKDLFNYKPYVTCIFSCNNMPRFDDSTKAIKRRLCILPFENTYSEENGNINPHIVEQMTTKENMSNLFNWSIWGLRRVLKNYVITKSEKITEAVEEFDRENDPIMTFIDDVAGDTELDLKGYFNMKDTKLVYTDYQIWCNNNGYKEMSNINFGKQLKQHIPNLTKERYRNNFKRNFRYIL</sequence>
<dbReference type="EMBL" id="NJGI01000004">
    <property type="protein sequence ID" value="PGH20978.1"/>
    <property type="molecule type" value="Genomic_DNA"/>
</dbReference>
<dbReference type="GO" id="GO:0016787">
    <property type="term" value="F:hydrolase activity"/>
    <property type="evidence" value="ECO:0007669"/>
    <property type="project" value="UniProtKB-KW"/>
</dbReference>
<name>A0A2B7YJF1_FUSNP</name>
<dbReference type="InterPro" id="IPR006500">
    <property type="entry name" value="Helicase_put_C_phage/plasmid"/>
</dbReference>
<feature type="domain" description="SF3 helicase" evidence="5">
    <location>
        <begin position="398"/>
        <end position="553"/>
    </location>
</feature>
<dbReference type="InterPro" id="IPR051620">
    <property type="entry name" value="ORF904-like_C"/>
</dbReference>
<organism evidence="6 7">
    <name type="scientific">Fusobacterium nucleatum subsp. polymorphum</name>
    <name type="common">Fusobacterium polymorphum</name>
    <dbReference type="NCBI Taxonomy" id="76857"/>
    <lineage>
        <taxon>Bacteria</taxon>
        <taxon>Fusobacteriati</taxon>
        <taxon>Fusobacteriota</taxon>
        <taxon>Fusobacteriia</taxon>
        <taxon>Fusobacteriales</taxon>
        <taxon>Fusobacteriaceae</taxon>
        <taxon>Fusobacterium</taxon>
    </lineage>
</organism>
<protein>
    <submittedName>
        <fullName evidence="6">Replication protein</fullName>
    </submittedName>
</protein>
<dbReference type="InterPro" id="IPR045455">
    <property type="entry name" value="NrS-1_pol-like_helicase"/>
</dbReference>
<evidence type="ECO:0000313" key="7">
    <source>
        <dbReference type="Proteomes" id="UP000222862"/>
    </source>
</evidence>
<dbReference type="NCBIfam" id="TIGR01613">
    <property type="entry name" value="primase_Cterm"/>
    <property type="match status" value="1"/>
</dbReference>
<evidence type="ECO:0000256" key="3">
    <source>
        <dbReference type="ARBA" id="ARBA00022806"/>
    </source>
</evidence>
<dbReference type="Pfam" id="PF08706">
    <property type="entry name" value="D5_N"/>
    <property type="match status" value="1"/>
</dbReference>
<gene>
    <name evidence="6" type="ORF">RN96_07865</name>
</gene>